<dbReference type="Proteomes" id="UP001057452">
    <property type="component" value="Chromosome 12"/>
</dbReference>
<organism evidence="1 2">
    <name type="scientific">Chaenocephalus aceratus</name>
    <name type="common">Blackfin icefish</name>
    <name type="synonym">Chaenichthys aceratus</name>
    <dbReference type="NCBI Taxonomy" id="36190"/>
    <lineage>
        <taxon>Eukaryota</taxon>
        <taxon>Metazoa</taxon>
        <taxon>Chordata</taxon>
        <taxon>Craniata</taxon>
        <taxon>Vertebrata</taxon>
        <taxon>Euteleostomi</taxon>
        <taxon>Actinopterygii</taxon>
        <taxon>Neopterygii</taxon>
        <taxon>Teleostei</taxon>
        <taxon>Neoteleostei</taxon>
        <taxon>Acanthomorphata</taxon>
        <taxon>Eupercaria</taxon>
        <taxon>Perciformes</taxon>
        <taxon>Notothenioidei</taxon>
        <taxon>Channichthyidae</taxon>
        <taxon>Chaenocephalus</taxon>
    </lineage>
</organism>
<protein>
    <submittedName>
        <fullName evidence="1">Uncharacterized protein</fullName>
    </submittedName>
</protein>
<sequence length="55" mass="5808">ELEGGGWEESGGNEGRCCGTERLEATLLGGPLALIIGQQCPPHARTHCTTTDKKK</sequence>
<gene>
    <name evidence="1" type="ORF">KUCAC02_009011</name>
</gene>
<evidence type="ECO:0000313" key="1">
    <source>
        <dbReference type="EMBL" id="KAI4816695.1"/>
    </source>
</evidence>
<keyword evidence="2" id="KW-1185">Reference proteome</keyword>
<dbReference type="EMBL" id="CM043796">
    <property type="protein sequence ID" value="KAI4816695.1"/>
    <property type="molecule type" value="Genomic_DNA"/>
</dbReference>
<accession>A0ACB9WTR5</accession>
<proteinExistence type="predicted"/>
<feature type="non-terminal residue" evidence="1">
    <location>
        <position position="55"/>
    </location>
</feature>
<reference evidence="1" key="1">
    <citation type="submission" date="2022-05" db="EMBL/GenBank/DDBJ databases">
        <title>Chromosome-level genome of Chaenocephalus aceratus.</title>
        <authorList>
            <person name="Park H."/>
        </authorList>
    </citation>
    <scope>NUCLEOTIDE SEQUENCE</scope>
    <source>
        <strain evidence="1">KU_202001</strain>
    </source>
</reference>
<name>A0ACB9WTR5_CHAAC</name>
<feature type="non-terminal residue" evidence="1">
    <location>
        <position position="1"/>
    </location>
</feature>
<comment type="caution">
    <text evidence="1">The sequence shown here is derived from an EMBL/GenBank/DDBJ whole genome shotgun (WGS) entry which is preliminary data.</text>
</comment>
<evidence type="ECO:0000313" key="2">
    <source>
        <dbReference type="Proteomes" id="UP001057452"/>
    </source>
</evidence>